<evidence type="ECO:0000313" key="1">
    <source>
        <dbReference type="EMBL" id="SHN82294.1"/>
    </source>
</evidence>
<protein>
    <submittedName>
        <fullName evidence="1">Uncharacterized protein</fullName>
    </submittedName>
</protein>
<name>A0A1M7UH78_9BRAD</name>
<evidence type="ECO:0000313" key="2">
    <source>
        <dbReference type="Proteomes" id="UP000184096"/>
    </source>
</evidence>
<reference evidence="2" key="1">
    <citation type="submission" date="2016-11" db="EMBL/GenBank/DDBJ databases">
        <authorList>
            <person name="Varghese N."/>
            <person name="Submissions S."/>
        </authorList>
    </citation>
    <scope>NUCLEOTIDE SEQUENCE [LARGE SCALE GENOMIC DNA]</scope>
    <source>
        <strain evidence="2">GAS401</strain>
    </source>
</reference>
<keyword evidence="2" id="KW-1185">Reference proteome</keyword>
<gene>
    <name evidence="1" type="ORF">SAMN05444170_5068</name>
</gene>
<accession>A0A1M7UH78</accession>
<dbReference type="AlphaFoldDB" id="A0A1M7UH78"/>
<organism evidence="1 2">
    <name type="scientific">Bradyrhizobium erythrophlei</name>
    <dbReference type="NCBI Taxonomy" id="1437360"/>
    <lineage>
        <taxon>Bacteria</taxon>
        <taxon>Pseudomonadati</taxon>
        <taxon>Pseudomonadota</taxon>
        <taxon>Alphaproteobacteria</taxon>
        <taxon>Hyphomicrobiales</taxon>
        <taxon>Nitrobacteraceae</taxon>
        <taxon>Bradyrhizobium</taxon>
    </lineage>
</organism>
<dbReference type="EMBL" id="LT670849">
    <property type="protein sequence ID" value="SHN82294.1"/>
    <property type="molecule type" value="Genomic_DNA"/>
</dbReference>
<sequence>MGRELLIEGETCPESLSDKSKQRPDAQRQKGSKLLVDAELGYDVERVYCGRLDAFVENKRCHAYDDMRFTKHLGILMSCCEDRHWFTGIISDVYGNLVGLAQYLCSKRWVNLIFGTAFAGKD</sequence>
<dbReference type="Proteomes" id="UP000184096">
    <property type="component" value="Chromosome I"/>
</dbReference>
<proteinExistence type="predicted"/>